<gene>
    <name evidence="1" type="ORF">SAMN05421676_102211</name>
</gene>
<dbReference type="STRING" id="237682.SAMN05421676_102211"/>
<keyword evidence="2" id="KW-1185">Reference proteome</keyword>
<evidence type="ECO:0000313" key="1">
    <source>
        <dbReference type="EMBL" id="SES95797.1"/>
    </source>
</evidence>
<protein>
    <submittedName>
        <fullName evidence="1">Uncharacterized protein</fullName>
    </submittedName>
</protein>
<name>A0A1I0AN64_9BACI</name>
<dbReference type="OrthoDB" id="5507254at2"/>
<dbReference type="EMBL" id="FOHJ01000002">
    <property type="protein sequence ID" value="SES95797.1"/>
    <property type="molecule type" value="Genomic_DNA"/>
</dbReference>
<evidence type="ECO:0000313" key="2">
    <source>
        <dbReference type="Proteomes" id="UP000199095"/>
    </source>
</evidence>
<dbReference type="AlphaFoldDB" id="A0A1I0AN64"/>
<dbReference type="Proteomes" id="UP000199095">
    <property type="component" value="Unassembled WGS sequence"/>
</dbReference>
<dbReference type="RefSeq" id="WP_143060113.1">
    <property type="nucleotide sequence ID" value="NZ_FOHJ01000002.1"/>
</dbReference>
<accession>A0A1I0AN64</accession>
<organism evidence="1 2">
    <name type="scientific">Salinibacillus kushneri</name>
    <dbReference type="NCBI Taxonomy" id="237682"/>
    <lineage>
        <taxon>Bacteria</taxon>
        <taxon>Bacillati</taxon>
        <taxon>Bacillota</taxon>
        <taxon>Bacilli</taxon>
        <taxon>Bacillales</taxon>
        <taxon>Bacillaceae</taxon>
        <taxon>Salinibacillus</taxon>
    </lineage>
</organism>
<sequence>MKVKESHTYQFDDEFNGITRSIIPKKGTSIENFKAFKTTHH</sequence>
<reference evidence="2" key="1">
    <citation type="submission" date="2016-10" db="EMBL/GenBank/DDBJ databases">
        <authorList>
            <person name="Varghese N."/>
            <person name="Submissions S."/>
        </authorList>
    </citation>
    <scope>NUCLEOTIDE SEQUENCE [LARGE SCALE GENOMIC DNA]</scope>
    <source>
        <strain evidence="2">CGMCC 1.3566</strain>
    </source>
</reference>
<proteinExistence type="predicted"/>